<keyword evidence="10" id="KW-0066">ATP synthesis</keyword>
<keyword evidence="3" id="KW-0813">Transport</keyword>
<dbReference type="CDD" id="cd00310">
    <property type="entry name" value="ATP-synt_Fo_a_6"/>
    <property type="match status" value="1"/>
</dbReference>
<sequence length="245" mass="27708">MNISLNQYFNNFNFLADIDIGKHLYWELGNISFHGQVLLVSSFIILGIILVALINYLLLKKIPNTFQNFIEVLLEYIIDITQSQLGEDVYRPWVPFIGTLFIFIFCCNWAGAIIPWKIINFSKSSFGAPTNDINTTVALAFLTSCMYFYAGISKKGFSYFKHYIKPTPFLLPINILEDFTKPLSLSFRLFGNILADELTVSVLTLLIPLLIPLPLMLLGLFTSSVQALIFATLASAYIAEAIKDY</sequence>
<evidence type="ECO:0000256" key="9">
    <source>
        <dbReference type="ARBA" id="ARBA00023136"/>
    </source>
</evidence>
<keyword evidence="4" id="KW-0138">CF(0)</keyword>
<dbReference type="HAMAP" id="MF_01393">
    <property type="entry name" value="ATP_synth_a_bact"/>
    <property type="match status" value="1"/>
</dbReference>
<feature type="transmembrane region" description="Helical" evidence="12">
    <location>
        <begin position="133"/>
        <end position="152"/>
    </location>
</feature>
<dbReference type="EMBL" id="MW266091">
    <property type="protein sequence ID" value="QSV12743.1"/>
    <property type="molecule type" value="Genomic_DNA"/>
</dbReference>
<dbReference type="InterPro" id="IPR045082">
    <property type="entry name" value="ATP_syn_F0_a_bact/chloroplast"/>
</dbReference>
<evidence type="ECO:0000256" key="1">
    <source>
        <dbReference type="ARBA" id="ARBA00004141"/>
    </source>
</evidence>
<evidence type="ECO:0000256" key="11">
    <source>
        <dbReference type="ARBA" id="ARBA00074744"/>
    </source>
</evidence>
<feature type="transmembrane region" description="Helical" evidence="12">
    <location>
        <begin position="217"/>
        <end position="239"/>
    </location>
</feature>
<protein>
    <recommendedName>
        <fullName evidence="11">ATP synthase subunit a, chloroplastic</fullName>
    </recommendedName>
</protein>
<dbReference type="AlphaFoldDB" id="A0A8E5BGA4"/>
<dbReference type="PANTHER" id="PTHR42823:SF3">
    <property type="entry name" value="ATP SYNTHASE SUBUNIT A, CHLOROPLASTIC"/>
    <property type="match status" value="1"/>
</dbReference>
<dbReference type="NCBIfam" id="TIGR01131">
    <property type="entry name" value="ATP_synt_6_or_A"/>
    <property type="match status" value="1"/>
</dbReference>
<reference evidence="13" key="1">
    <citation type="journal article" date="2021" name="Eur. J. Phycol.">
        <title>High-throughput sequencing of the kelp Alaria (Phaeophyceae) reveals epi-endobiotic associations, including a likely phaeophycean parasite.</title>
        <authorList>
            <person name="Bringloe T.T."/>
            <person name="Sauermann R."/>
            <person name="Krause-Jensen D."/>
            <person name="Olesen B."/>
            <person name="Klimova A."/>
            <person name="Klochkova T.A."/>
            <person name="Verbruggen H."/>
        </authorList>
    </citation>
    <scope>NUCLEOTIDE SEQUENCE</scope>
</reference>
<keyword evidence="6" id="KW-0375">Hydrogen ion transport</keyword>
<evidence type="ECO:0000256" key="3">
    <source>
        <dbReference type="ARBA" id="ARBA00022448"/>
    </source>
</evidence>
<keyword evidence="8" id="KW-0406">Ion transport</keyword>
<keyword evidence="13" id="KW-0934">Plastid</keyword>
<keyword evidence="7 12" id="KW-1133">Transmembrane helix</keyword>
<dbReference type="InterPro" id="IPR000568">
    <property type="entry name" value="ATP_synth_F0_asu"/>
</dbReference>
<dbReference type="GO" id="GO:0015078">
    <property type="term" value="F:proton transmembrane transporter activity"/>
    <property type="evidence" value="ECO:0007669"/>
    <property type="project" value="InterPro"/>
</dbReference>
<dbReference type="PANTHER" id="PTHR42823">
    <property type="entry name" value="ATP SYNTHASE SUBUNIT A, CHLOROPLASTIC"/>
    <property type="match status" value="1"/>
</dbReference>
<dbReference type="Pfam" id="PF00119">
    <property type="entry name" value="ATP-synt_A"/>
    <property type="match status" value="1"/>
</dbReference>
<feature type="transmembrane region" description="Helical" evidence="12">
    <location>
        <begin position="189"/>
        <end position="211"/>
    </location>
</feature>
<keyword evidence="9 12" id="KW-0472">Membrane</keyword>
<geneLocation type="plastid" evidence="13"/>
<evidence type="ECO:0000256" key="12">
    <source>
        <dbReference type="SAM" id="Phobius"/>
    </source>
</evidence>
<dbReference type="GO" id="GO:0009536">
    <property type="term" value="C:plastid"/>
    <property type="evidence" value="ECO:0007669"/>
    <property type="project" value="UniProtKB-SubCell"/>
</dbReference>
<evidence type="ECO:0000313" key="13">
    <source>
        <dbReference type="EMBL" id="QSV12743.1"/>
    </source>
</evidence>
<evidence type="ECO:0000256" key="5">
    <source>
        <dbReference type="ARBA" id="ARBA00022692"/>
    </source>
</evidence>
<evidence type="ECO:0000256" key="6">
    <source>
        <dbReference type="ARBA" id="ARBA00022781"/>
    </source>
</evidence>
<feature type="transmembrane region" description="Helical" evidence="12">
    <location>
        <begin position="93"/>
        <end position="113"/>
    </location>
</feature>
<dbReference type="InterPro" id="IPR023011">
    <property type="entry name" value="ATP_synth_F0_asu_AS"/>
</dbReference>
<evidence type="ECO:0000256" key="2">
    <source>
        <dbReference type="ARBA" id="ARBA00004474"/>
    </source>
</evidence>
<gene>
    <name evidence="13" type="primary">atpl</name>
</gene>
<comment type="subcellular location">
    <subcellularLocation>
        <location evidence="1">Membrane</location>
        <topology evidence="1">Multi-pass membrane protein</topology>
    </subcellularLocation>
    <subcellularLocation>
        <location evidence="2">Plastid</location>
    </subcellularLocation>
</comment>
<organism evidence="13">
    <name type="scientific">Phaeophyceae sp</name>
    <dbReference type="NCBI Taxonomy" id="2249243"/>
    <lineage>
        <taxon>Eukaryota</taxon>
        <taxon>Sar</taxon>
        <taxon>Stramenopiles</taxon>
        <taxon>Ochrophyta</taxon>
        <taxon>PX clade</taxon>
        <taxon>Phaeophyceae</taxon>
    </lineage>
</organism>
<evidence type="ECO:0000256" key="4">
    <source>
        <dbReference type="ARBA" id="ARBA00022547"/>
    </source>
</evidence>
<dbReference type="GO" id="GO:0045259">
    <property type="term" value="C:proton-transporting ATP synthase complex"/>
    <property type="evidence" value="ECO:0007669"/>
    <property type="project" value="UniProtKB-KW"/>
</dbReference>
<dbReference type="FunFam" id="1.20.120.220:FF:000001">
    <property type="entry name" value="ATP synthase subunit a, chloroplastic"/>
    <property type="match status" value="1"/>
</dbReference>
<keyword evidence="5 12" id="KW-0812">Transmembrane</keyword>
<evidence type="ECO:0000256" key="8">
    <source>
        <dbReference type="ARBA" id="ARBA00023065"/>
    </source>
</evidence>
<proteinExistence type="inferred from homology"/>
<evidence type="ECO:0000256" key="7">
    <source>
        <dbReference type="ARBA" id="ARBA00022989"/>
    </source>
</evidence>
<accession>A0A8E5BGA4</accession>
<dbReference type="PROSITE" id="PS00449">
    <property type="entry name" value="ATPASE_A"/>
    <property type="match status" value="1"/>
</dbReference>
<evidence type="ECO:0000256" key="10">
    <source>
        <dbReference type="ARBA" id="ARBA00023310"/>
    </source>
</evidence>
<dbReference type="GO" id="GO:0015986">
    <property type="term" value="P:proton motive force-driven ATP synthesis"/>
    <property type="evidence" value="ECO:0007669"/>
    <property type="project" value="InterPro"/>
</dbReference>
<name>A0A8E5BGA4_9PHAE</name>
<feature type="transmembrane region" description="Helical" evidence="12">
    <location>
        <begin position="37"/>
        <end position="59"/>
    </location>
</feature>